<name>A0A3S5B763_9PLAT</name>
<reference evidence="2" key="1">
    <citation type="submission" date="2018-11" db="EMBL/GenBank/DDBJ databases">
        <authorList>
            <consortium name="Pathogen Informatics"/>
        </authorList>
    </citation>
    <scope>NUCLEOTIDE SEQUENCE</scope>
</reference>
<protein>
    <submittedName>
        <fullName evidence="2">Uncharacterized protein</fullName>
    </submittedName>
</protein>
<dbReference type="EMBL" id="CAAALY010250592">
    <property type="protein sequence ID" value="VEL35764.1"/>
    <property type="molecule type" value="Genomic_DNA"/>
</dbReference>
<evidence type="ECO:0000313" key="2">
    <source>
        <dbReference type="EMBL" id="VEL35764.1"/>
    </source>
</evidence>
<dbReference type="AlphaFoldDB" id="A0A3S5B763"/>
<feature type="coiled-coil region" evidence="1">
    <location>
        <begin position="49"/>
        <end position="76"/>
    </location>
</feature>
<evidence type="ECO:0000313" key="3">
    <source>
        <dbReference type="Proteomes" id="UP000784294"/>
    </source>
</evidence>
<accession>A0A3S5B763</accession>
<proteinExistence type="predicted"/>
<dbReference type="Proteomes" id="UP000784294">
    <property type="component" value="Unassembled WGS sequence"/>
</dbReference>
<comment type="caution">
    <text evidence="2">The sequence shown here is derived from an EMBL/GenBank/DDBJ whole genome shotgun (WGS) entry which is preliminary data.</text>
</comment>
<keyword evidence="1" id="KW-0175">Coiled coil</keyword>
<organism evidence="2 3">
    <name type="scientific">Protopolystoma xenopodis</name>
    <dbReference type="NCBI Taxonomy" id="117903"/>
    <lineage>
        <taxon>Eukaryota</taxon>
        <taxon>Metazoa</taxon>
        <taxon>Spiralia</taxon>
        <taxon>Lophotrochozoa</taxon>
        <taxon>Platyhelminthes</taxon>
        <taxon>Monogenea</taxon>
        <taxon>Polyopisthocotylea</taxon>
        <taxon>Polystomatidea</taxon>
        <taxon>Polystomatidae</taxon>
        <taxon>Protopolystoma</taxon>
    </lineage>
</organism>
<keyword evidence="3" id="KW-1185">Reference proteome</keyword>
<evidence type="ECO:0000256" key="1">
    <source>
        <dbReference type="SAM" id="Coils"/>
    </source>
</evidence>
<sequence length="76" mass="8744">MPLLISGQASTGLNPYDPRNIDTLHRFLSIYEEQAERLDDTLLDGQDELGRVRARIASLQHELQDLEVKQDEHMAR</sequence>
<gene>
    <name evidence="2" type="ORF">PXEA_LOCUS29204</name>
</gene>
<dbReference type="OrthoDB" id="10068793at2759"/>